<protein>
    <submittedName>
        <fullName evidence="1">Uncharacterized protein</fullName>
    </submittedName>
</protein>
<dbReference type="GeneID" id="10537741"/>
<organism evidence="1 2">
    <name type="scientific">Puccinia graminis f. sp. tritici (strain CRL 75-36-700-3 / race SCCL)</name>
    <name type="common">Black stem rust fungus</name>
    <dbReference type="NCBI Taxonomy" id="418459"/>
    <lineage>
        <taxon>Eukaryota</taxon>
        <taxon>Fungi</taxon>
        <taxon>Dikarya</taxon>
        <taxon>Basidiomycota</taxon>
        <taxon>Pucciniomycotina</taxon>
        <taxon>Pucciniomycetes</taxon>
        <taxon>Pucciniales</taxon>
        <taxon>Pucciniaceae</taxon>
        <taxon>Puccinia</taxon>
    </lineage>
</organism>
<dbReference type="EMBL" id="DS178361">
    <property type="protein sequence ID" value="EFP92247.1"/>
    <property type="molecule type" value="Genomic_DNA"/>
</dbReference>
<dbReference type="InParanoid" id="E3L6S2"/>
<reference key="1">
    <citation type="submission" date="2007-01" db="EMBL/GenBank/DDBJ databases">
        <title>The Genome Sequence of Puccinia graminis f. sp. tritici Strain CRL 75-36-700-3.</title>
        <authorList>
            <consortium name="The Broad Institute Genome Sequencing Platform"/>
            <person name="Birren B."/>
            <person name="Lander E."/>
            <person name="Galagan J."/>
            <person name="Nusbaum C."/>
            <person name="Devon K."/>
            <person name="Cuomo C."/>
            <person name="Jaffe D."/>
            <person name="Butler J."/>
            <person name="Alvarez P."/>
            <person name="Gnerre S."/>
            <person name="Grabherr M."/>
            <person name="Mauceli E."/>
            <person name="Brockman W."/>
            <person name="Young S."/>
            <person name="LaButti K."/>
            <person name="Sykes S."/>
            <person name="DeCaprio D."/>
            <person name="Crawford M."/>
            <person name="Koehrsen M."/>
            <person name="Engels R."/>
            <person name="Montgomery P."/>
            <person name="Pearson M."/>
            <person name="Howarth C."/>
            <person name="Larson L."/>
            <person name="White J."/>
            <person name="Zeng Q."/>
            <person name="Kodira C."/>
            <person name="Yandava C."/>
            <person name="Alvarado L."/>
            <person name="O'Leary S."/>
            <person name="Szabo L."/>
            <person name="Dean R."/>
            <person name="Schein J."/>
        </authorList>
    </citation>
    <scope>NUCLEOTIDE SEQUENCE</scope>
    <source>
        <strain>CRL 75-36-700-3</strain>
    </source>
</reference>
<accession>E3L6S2</accession>
<dbReference type="AlphaFoldDB" id="E3L6S2"/>
<dbReference type="RefSeq" id="XP_003336666.1">
    <property type="nucleotide sequence ID" value="XM_003336618.1"/>
</dbReference>
<gene>
    <name evidence="1" type="ORF">PGTG_18462</name>
</gene>
<keyword evidence="2" id="KW-1185">Reference proteome</keyword>
<dbReference type="Proteomes" id="UP000008783">
    <property type="component" value="Unassembled WGS sequence"/>
</dbReference>
<dbReference type="HOGENOM" id="CLU_1120592_0_0_1"/>
<dbReference type="OrthoDB" id="2508874at2759"/>
<proteinExistence type="predicted"/>
<evidence type="ECO:0000313" key="1">
    <source>
        <dbReference type="EMBL" id="EFP92247.1"/>
    </source>
</evidence>
<name>E3L6S2_PUCGT</name>
<reference evidence="2" key="2">
    <citation type="journal article" date="2011" name="Proc. Natl. Acad. Sci. U.S.A.">
        <title>Obligate biotrophy features unraveled by the genomic analysis of rust fungi.</title>
        <authorList>
            <person name="Duplessis S."/>
            <person name="Cuomo C.A."/>
            <person name="Lin Y.-C."/>
            <person name="Aerts A."/>
            <person name="Tisserant E."/>
            <person name="Veneault-Fourrey C."/>
            <person name="Joly D.L."/>
            <person name="Hacquard S."/>
            <person name="Amselem J."/>
            <person name="Cantarel B.L."/>
            <person name="Chiu R."/>
            <person name="Coutinho P.M."/>
            <person name="Feau N."/>
            <person name="Field M."/>
            <person name="Frey P."/>
            <person name="Gelhaye E."/>
            <person name="Goldberg J."/>
            <person name="Grabherr M.G."/>
            <person name="Kodira C.D."/>
            <person name="Kohler A."/>
            <person name="Kuees U."/>
            <person name="Lindquist E.A."/>
            <person name="Lucas S.M."/>
            <person name="Mago R."/>
            <person name="Mauceli E."/>
            <person name="Morin E."/>
            <person name="Murat C."/>
            <person name="Pangilinan J.L."/>
            <person name="Park R."/>
            <person name="Pearson M."/>
            <person name="Quesneville H."/>
            <person name="Rouhier N."/>
            <person name="Sakthikumar S."/>
            <person name="Salamov A.A."/>
            <person name="Schmutz J."/>
            <person name="Selles B."/>
            <person name="Shapiro H."/>
            <person name="Tanguay P."/>
            <person name="Tuskan G.A."/>
            <person name="Henrissat B."/>
            <person name="Van de Peer Y."/>
            <person name="Rouze P."/>
            <person name="Ellis J.G."/>
            <person name="Dodds P.N."/>
            <person name="Schein J.E."/>
            <person name="Zhong S."/>
            <person name="Hamelin R.C."/>
            <person name="Grigoriev I.V."/>
            <person name="Szabo L.J."/>
            <person name="Martin F."/>
        </authorList>
    </citation>
    <scope>NUCLEOTIDE SEQUENCE [LARGE SCALE GENOMIC DNA]</scope>
    <source>
        <strain evidence="2">CRL 75-36-700-3 / race SCCL</strain>
    </source>
</reference>
<dbReference type="VEuPathDB" id="FungiDB:PGTG_18462"/>
<dbReference type="KEGG" id="pgr:PGTG_18462"/>
<evidence type="ECO:0000313" key="2">
    <source>
        <dbReference type="Proteomes" id="UP000008783"/>
    </source>
</evidence>
<sequence length="248" mass="27817">MPYPTKSMPSPLNTFQKSQVLINFQETQGSKYIPNTQELESQDFPSSLPVPNGSELYCNFHLDYLVWVNNVENNTLFGNLKPVKPPQQLRMSVTDMSFSLFKTRVYNHVAASQDHLSLSKLHDLIKVLTNVDKAHQLQWRCSIKNCERVVNDNSFFKLFMVVAGIQFDACNVLLFMDKPCSSNCFKLATPPASGQAVRFAGTEDSRSEADILDGSTMSNQTNTVQLPTDAEVQARVAQESTNQQSVQV</sequence>